<dbReference type="InterPro" id="IPR018764">
    <property type="entry name" value="RskA_C"/>
</dbReference>
<dbReference type="eggNOG" id="COG5343">
    <property type="taxonomic scope" value="Bacteria"/>
</dbReference>
<dbReference type="Gene3D" id="1.10.10.1320">
    <property type="entry name" value="Anti-sigma factor, zinc-finger domain"/>
    <property type="match status" value="1"/>
</dbReference>
<dbReference type="GO" id="GO:0016989">
    <property type="term" value="F:sigma factor antagonist activity"/>
    <property type="evidence" value="ECO:0007669"/>
    <property type="project" value="TreeGrafter"/>
</dbReference>
<dbReference type="OrthoDB" id="26094at2"/>
<evidence type="ECO:0000256" key="5">
    <source>
        <dbReference type="ARBA" id="ARBA00022989"/>
    </source>
</evidence>
<keyword evidence="4 9" id="KW-0812">Transmembrane</keyword>
<evidence type="ECO:0000256" key="4">
    <source>
        <dbReference type="ARBA" id="ARBA00022692"/>
    </source>
</evidence>
<dbReference type="KEGG" id="msv:Mesil_2777"/>
<evidence type="ECO:0000256" key="9">
    <source>
        <dbReference type="SAM" id="Phobius"/>
    </source>
</evidence>
<dbReference type="AlphaFoldDB" id="D7BCC5"/>
<organism evidence="11 12">
    <name type="scientific">Allomeiothermus silvanus (strain ATCC 700542 / DSM 9946 / NBRC 106475 / NCIMB 13440 / VI-R2)</name>
    <name type="common">Thermus silvanus</name>
    <dbReference type="NCBI Taxonomy" id="526227"/>
    <lineage>
        <taxon>Bacteria</taxon>
        <taxon>Thermotogati</taxon>
        <taxon>Deinococcota</taxon>
        <taxon>Deinococci</taxon>
        <taxon>Thermales</taxon>
        <taxon>Thermaceae</taxon>
        <taxon>Allomeiothermus</taxon>
    </lineage>
</organism>
<dbReference type="PANTHER" id="PTHR37461">
    <property type="entry name" value="ANTI-SIGMA-K FACTOR RSKA"/>
    <property type="match status" value="1"/>
</dbReference>
<keyword evidence="5 9" id="KW-1133">Transmembrane helix</keyword>
<dbReference type="GO" id="GO:0005886">
    <property type="term" value="C:plasma membrane"/>
    <property type="evidence" value="ECO:0007669"/>
    <property type="project" value="UniProtKB-SubCell"/>
</dbReference>
<proteinExistence type="predicted"/>
<dbReference type="InterPro" id="IPR051474">
    <property type="entry name" value="Anti-sigma-K/W_factor"/>
</dbReference>
<evidence type="ECO:0000313" key="12">
    <source>
        <dbReference type="Proteomes" id="UP000001916"/>
    </source>
</evidence>
<accession>D7BCC5</accession>
<dbReference type="RefSeq" id="WP_013159157.1">
    <property type="nucleotide sequence ID" value="NC_014212.1"/>
</dbReference>
<name>D7BCC5_ALLS1</name>
<evidence type="ECO:0000256" key="8">
    <source>
        <dbReference type="ARBA" id="ARBA00030803"/>
    </source>
</evidence>
<dbReference type="PANTHER" id="PTHR37461:SF1">
    <property type="entry name" value="ANTI-SIGMA-K FACTOR RSKA"/>
    <property type="match status" value="1"/>
</dbReference>
<evidence type="ECO:0000259" key="10">
    <source>
        <dbReference type="Pfam" id="PF10099"/>
    </source>
</evidence>
<evidence type="ECO:0000256" key="1">
    <source>
        <dbReference type="ARBA" id="ARBA00004167"/>
    </source>
</evidence>
<dbReference type="InterPro" id="IPR041916">
    <property type="entry name" value="Anti_sigma_zinc_sf"/>
</dbReference>
<evidence type="ECO:0000313" key="11">
    <source>
        <dbReference type="EMBL" id="ADH64622.1"/>
    </source>
</evidence>
<comment type="subcellular location">
    <subcellularLocation>
        <location evidence="2">Cell membrane</location>
    </subcellularLocation>
    <subcellularLocation>
        <location evidence="1">Membrane</location>
        <topology evidence="1">Single-pass membrane protein</topology>
    </subcellularLocation>
</comment>
<keyword evidence="6 9" id="KW-0472">Membrane</keyword>
<keyword evidence="12" id="KW-1185">Reference proteome</keyword>
<gene>
    <name evidence="11" type="ordered locus">Mesil_2777</name>
</gene>
<feature type="transmembrane region" description="Helical" evidence="9">
    <location>
        <begin position="87"/>
        <end position="105"/>
    </location>
</feature>
<protein>
    <recommendedName>
        <fullName evidence="8">Regulator of SigK</fullName>
    </recommendedName>
    <alternativeName>
        <fullName evidence="7">Sigma-K anti-sigma factor RskA</fullName>
    </alternativeName>
</protein>
<dbReference type="Pfam" id="PF10099">
    <property type="entry name" value="RskA_C"/>
    <property type="match status" value="1"/>
</dbReference>
<evidence type="ECO:0000256" key="2">
    <source>
        <dbReference type="ARBA" id="ARBA00004236"/>
    </source>
</evidence>
<keyword evidence="3" id="KW-1003">Cell membrane</keyword>
<dbReference type="STRING" id="526227.Mesil_2777"/>
<dbReference type="GO" id="GO:0006417">
    <property type="term" value="P:regulation of translation"/>
    <property type="evidence" value="ECO:0007669"/>
    <property type="project" value="TreeGrafter"/>
</dbReference>
<evidence type="ECO:0000256" key="3">
    <source>
        <dbReference type="ARBA" id="ARBA00022475"/>
    </source>
</evidence>
<evidence type="ECO:0000256" key="7">
    <source>
        <dbReference type="ARBA" id="ARBA00029829"/>
    </source>
</evidence>
<dbReference type="Proteomes" id="UP000001916">
    <property type="component" value="Chromosome"/>
</dbReference>
<feature type="domain" description="Anti-sigma K factor RskA C-terminal" evidence="10">
    <location>
        <begin position="88"/>
        <end position="213"/>
    </location>
</feature>
<reference evidence="11 12" key="1">
    <citation type="journal article" date="2010" name="Stand. Genomic Sci.">
        <title>Complete genome sequence of Meiothermus silvanus type strain (VI-R2).</title>
        <authorList>
            <person name="Sikorski J."/>
            <person name="Tindall B.J."/>
            <person name="Lowry S."/>
            <person name="Lucas S."/>
            <person name="Nolan M."/>
            <person name="Copeland A."/>
            <person name="Glavina Del Rio T."/>
            <person name="Tice H."/>
            <person name="Cheng J.F."/>
            <person name="Han C."/>
            <person name="Pitluck S."/>
            <person name="Liolios K."/>
            <person name="Ivanova N."/>
            <person name="Mavromatis K."/>
            <person name="Mikhailova N."/>
            <person name="Pati A."/>
            <person name="Goodwin L."/>
            <person name="Chen A."/>
            <person name="Palaniappan K."/>
            <person name="Land M."/>
            <person name="Hauser L."/>
            <person name="Chang Y.J."/>
            <person name="Jeffries C.D."/>
            <person name="Rohde M."/>
            <person name="Goker M."/>
            <person name="Woyke T."/>
            <person name="Bristow J."/>
            <person name="Eisen J.A."/>
            <person name="Markowitz V."/>
            <person name="Hugenholtz P."/>
            <person name="Kyrpides N.C."/>
            <person name="Klenk H.P."/>
            <person name="Lapidus A."/>
        </authorList>
    </citation>
    <scope>NUCLEOTIDE SEQUENCE [LARGE SCALE GENOMIC DNA]</scope>
    <source>
        <strain evidence="12">ATCC 700542 / DSM 9946 / VI-R2</strain>
    </source>
</reference>
<sequence length="220" mass="24559">MNHPDPDTLVALALDTLPEEQRETLLRHLRRCPSCRALYREHLEALDHLTALQQPLPIPPAWEEELREQLTPSAPVRRPGLLSRRQLLAAALGVMLLSFLGWFGYRHYQDALAWRRFVALASEPGARMLPLVDPAGRQTGWALRTAQREVFLYLQTPPPPGRVYQAWLILPEGRKSLGVSPGKLLEVMVPLSEESWVGVSVEPPGGSPAPTTPSVGRVRI</sequence>
<dbReference type="EMBL" id="CP002042">
    <property type="protein sequence ID" value="ADH64622.1"/>
    <property type="molecule type" value="Genomic_DNA"/>
</dbReference>
<dbReference type="HOGENOM" id="CLU_075802_4_0_0"/>
<evidence type="ECO:0000256" key="6">
    <source>
        <dbReference type="ARBA" id="ARBA00023136"/>
    </source>
</evidence>